<evidence type="ECO:0000256" key="1">
    <source>
        <dbReference type="ARBA" id="ARBA00004141"/>
    </source>
</evidence>
<reference evidence="11 12" key="1">
    <citation type="submission" date="2024-02" db="EMBL/GenBank/DDBJ databases">
        <title>Discinaceae phylogenomics.</title>
        <authorList>
            <person name="Dirks A.C."/>
            <person name="James T.Y."/>
        </authorList>
    </citation>
    <scope>NUCLEOTIDE SEQUENCE [LARGE SCALE GENOMIC DNA]</scope>
    <source>
        <strain evidence="11 12">ACD0624</strain>
    </source>
</reference>
<accession>A0ABR3GH32</accession>
<keyword evidence="2" id="KW-0813">Transport</keyword>
<dbReference type="Proteomes" id="UP001447188">
    <property type="component" value="Unassembled WGS sequence"/>
</dbReference>
<gene>
    <name evidence="11" type="ORF">Q9L58_006216</name>
</gene>
<evidence type="ECO:0000256" key="7">
    <source>
        <dbReference type="ARBA" id="ARBA00038475"/>
    </source>
</evidence>
<comment type="similarity">
    <text evidence="7 8">Belongs to the MPDU1 (TC 2.A.43.3) family.</text>
</comment>
<feature type="transmembrane region" description="Helical" evidence="10">
    <location>
        <begin position="234"/>
        <end position="257"/>
    </location>
</feature>
<proteinExistence type="inferred from homology"/>
<evidence type="ECO:0000256" key="8">
    <source>
        <dbReference type="PIRNR" id="PIRNR023381"/>
    </source>
</evidence>
<dbReference type="InterPro" id="IPR006603">
    <property type="entry name" value="PQ-loop_rpt"/>
</dbReference>
<dbReference type="InterPro" id="IPR016817">
    <property type="entry name" value="MannP-dilichol_defect-1"/>
</dbReference>
<evidence type="ECO:0000256" key="10">
    <source>
        <dbReference type="SAM" id="Phobius"/>
    </source>
</evidence>
<dbReference type="SMART" id="SM00679">
    <property type="entry name" value="CTNS"/>
    <property type="match status" value="2"/>
</dbReference>
<evidence type="ECO:0000256" key="3">
    <source>
        <dbReference type="ARBA" id="ARBA00022692"/>
    </source>
</evidence>
<evidence type="ECO:0000256" key="6">
    <source>
        <dbReference type="ARBA" id="ARBA00023136"/>
    </source>
</evidence>
<comment type="caution">
    <text evidence="11">The sequence shown here is derived from an EMBL/GenBank/DDBJ whole genome shotgun (WGS) entry which is preliminary data.</text>
</comment>
<keyword evidence="5 8" id="KW-1133">Transmembrane helix</keyword>
<evidence type="ECO:0000256" key="4">
    <source>
        <dbReference type="ARBA" id="ARBA00022737"/>
    </source>
</evidence>
<sequence length="292" mass="31210">MDSLLLQLDPLFTALRPYITPYAAALPSAVAAPLSQLLTPECYSALLVRFDPASSPACVQLALSKAIGVVIISLSTVIKVPQLFKLLNSRSSRGLSFTSYLLETTGYLCTLAYNFRSGNPVSTYGEIALIAVQNVIIAVLILHYSNKSWAAAAFVPVVAVACYALFNEGLVDPKMMGWLQAATIPLTLASKVPQIFTVARSKSTGQLSAPAVFGYLGGSLARVFTTLAEVDDPLILYGFIGGVFLNFFLAVQMLWYWNSGKKLGGTKNGGSPAVKKRFTGSVKGKGTPRRKA</sequence>
<organism evidence="11 12">
    <name type="scientific">Discina gigas</name>
    <dbReference type="NCBI Taxonomy" id="1032678"/>
    <lineage>
        <taxon>Eukaryota</taxon>
        <taxon>Fungi</taxon>
        <taxon>Dikarya</taxon>
        <taxon>Ascomycota</taxon>
        <taxon>Pezizomycotina</taxon>
        <taxon>Pezizomycetes</taxon>
        <taxon>Pezizales</taxon>
        <taxon>Discinaceae</taxon>
        <taxon>Discina</taxon>
    </lineage>
</organism>
<dbReference type="EMBL" id="JBBBZM010000083">
    <property type="protein sequence ID" value="KAL0634856.1"/>
    <property type="molecule type" value="Genomic_DNA"/>
</dbReference>
<evidence type="ECO:0000256" key="5">
    <source>
        <dbReference type="ARBA" id="ARBA00022989"/>
    </source>
</evidence>
<evidence type="ECO:0000256" key="9">
    <source>
        <dbReference type="SAM" id="MobiDB-lite"/>
    </source>
</evidence>
<dbReference type="Gene3D" id="1.20.1280.290">
    <property type="match status" value="2"/>
</dbReference>
<keyword evidence="4" id="KW-0677">Repeat</keyword>
<keyword evidence="12" id="KW-1185">Reference proteome</keyword>
<name>A0ABR3GH32_9PEZI</name>
<dbReference type="PANTHER" id="PTHR12226">
    <property type="entry name" value="MANNOSE-P-DOLICHOL UTILIZATION DEFECT 1 LEC35 -RELATED"/>
    <property type="match status" value="1"/>
</dbReference>
<protein>
    <recommendedName>
        <fullName evidence="8">Mannose-P-dolichol utilization defect 1 protein homolog</fullName>
    </recommendedName>
</protein>
<feature type="transmembrane region" description="Helical" evidence="10">
    <location>
        <begin position="121"/>
        <end position="142"/>
    </location>
</feature>
<keyword evidence="6 8" id="KW-0472">Membrane</keyword>
<dbReference type="Pfam" id="PF04193">
    <property type="entry name" value="PQ-loop"/>
    <property type="match status" value="2"/>
</dbReference>
<dbReference type="PANTHER" id="PTHR12226:SF2">
    <property type="entry name" value="MANNOSE-P-DOLICHOL UTILIZATION DEFECT 1 PROTEIN"/>
    <property type="match status" value="1"/>
</dbReference>
<keyword evidence="3 8" id="KW-0812">Transmembrane</keyword>
<feature type="transmembrane region" description="Helical" evidence="10">
    <location>
        <begin position="149"/>
        <end position="166"/>
    </location>
</feature>
<feature type="region of interest" description="Disordered" evidence="9">
    <location>
        <begin position="266"/>
        <end position="292"/>
    </location>
</feature>
<evidence type="ECO:0000256" key="2">
    <source>
        <dbReference type="ARBA" id="ARBA00022448"/>
    </source>
</evidence>
<evidence type="ECO:0000313" key="11">
    <source>
        <dbReference type="EMBL" id="KAL0634856.1"/>
    </source>
</evidence>
<evidence type="ECO:0000313" key="12">
    <source>
        <dbReference type="Proteomes" id="UP001447188"/>
    </source>
</evidence>
<dbReference type="PIRSF" id="PIRSF023381">
    <property type="entry name" value="MannP-dilichol_defect-1p"/>
    <property type="match status" value="1"/>
</dbReference>
<comment type="subcellular location">
    <subcellularLocation>
        <location evidence="1 8">Membrane</location>
        <topology evidence="1 8">Multi-pass membrane protein</topology>
    </subcellularLocation>
</comment>